<evidence type="ECO:0000313" key="16">
    <source>
        <dbReference type="EMBL" id="CAK9198989.1"/>
    </source>
</evidence>
<dbReference type="EMBL" id="OZ019904">
    <property type="protein sequence ID" value="CAK9198989.1"/>
    <property type="molecule type" value="Genomic_DNA"/>
</dbReference>
<feature type="domain" description="Glucose-methanol-choline oxidoreductase C-terminal" evidence="15">
    <location>
        <begin position="672"/>
        <end position="803"/>
    </location>
</feature>
<dbReference type="Proteomes" id="UP001497512">
    <property type="component" value="Chromosome 12"/>
</dbReference>
<keyword evidence="10" id="KW-0560">Oxidoreductase</keyword>
<evidence type="ECO:0000256" key="1">
    <source>
        <dbReference type="ARBA" id="ARBA00000920"/>
    </source>
</evidence>
<evidence type="ECO:0000256" key="2">
    <source>
        <dbReference type="ARBA" id="ARBA00003842"/>
    </source>
</evidence>
<keyword evidence="11 13" id="KW-0472">Membrane</keyword>
<evidence type="ECO:0000259" key="14">
    <source>
        <dbReference type="Pfam" id="PF00732"/>
    </source>
</evidence>
<dbReference type="InterPro" id="IPR007867">
    <property type="entry name" value="GMC_OxRtase_C"/>
</dbReference>
<name>A0ABP0TP87_9BRYO</name>
<evidence type="ECO:0000256" key="9">
    <source>
        <dbReference type="ARBA" id="ARBA00022989"/>
    </source>
</evidence>
<keyword evidence="9 13" id="KW-1133">Transmembrane helix</keyword>
<feature type="domain" description="Glucose-methanol-choline oxidoreductase N-terminal" evidence="14">
    <location>
        <begin position="358"/>
        <end position="577"/>
    </location>
</feature>
<keyword evidence="7 13" id="KW-0812">Transmembrane</keyword>
<organism evidence="16 17">
    <name type="scientific">Sphagnum troendelagicum</name>
    <dbReference type="NCBI Taxonomy" id="128251"/>
    <lineage>
        <taxon>Eukaryota</taxon>
        <taxon>Viridiplantae</taxon>
        <taxon>Streptophyta</taxon>
        <taxon>Embryophyta</taxon>
        <taxon>Bryophyta</taxon>
        <taxon>Sphagnophytina</taxon>
        <taxon>Sphagnopsida</taxon>
        <taxon>Sphagnales</taxon>
        <taxon>Sphagnaceae</taxon>
        <taxon>Sphagnum</taxon>
    </lineage>
</organism>
<evidence type="ECO:0000256" key="11">
    <source>
        <dbReference type="ARBA" id="ARBA00023136"/>
    </source>
</evidence>
<dbReference type="Gene3D" id="3.50.50.60">
    <property type="entry name" value="FAD/NAD(P)-binding domain"/>
    <property type="match status" value="2"/>
</dbReference>
<comment type="function">
    <text evidence="2">Long-chain fatty alcohol oxidase involved in the omega-oxidation pathway of lipid degradation.</text>
</comment>
<evidence type="ECO:0000256" key="4">
    <source>
        <dbReference type="ARBA" id="ARBA00010790"/>
    </source>
</evidence>
<comment type="catalytic activity">
    <reaction evidence="1">
        <text>a long-chain primary fatty alcohol + O2 = a long-chain fatty aldehyde + H2O2</text>
        <dbReference type="Rhea" id="RHEA:22756"/>
        <dbReference type="ChEBI" id="CHEBI:15379"/>
        <dbReference type="ChEBI" id="CHEBI:16240"/>
        <dbReference type="ChEBI" id="CHEBI:17176"/>
        <dbReference type="ChEBI" id="CHEBI:77396"/>
        <dbReference type="EC" id="1.1.3.20"/>
    </reaction>
</comment>
<keyword evidence="8" id="KW-0274">FAD</keyword>
<dbReference type="PANTHER" id="PTHR46056">
    <property type="entry name" value="LONG-CHAIN-ALCOHOL OXIDASE"/>
    <property type="match status" value="1"/>
</dbReference>
<dbReference type="SUPFAM" id="SSF51905">
    <property type="entry name" value="FAD/NAD(P)-binding domain"/>
    <property type="match status" value="1"/>
</dbReference>
<feature type="transmembrane region" description="Helical" evidence="13">
    <location>
        <begin position="139"/>
        <end position="159"/>
    </location>
</feature>
<feature type="compositionally biased region" description="Low complexity" evidence="12">
    <location>
        <begin position="15"/>
        <end position="25"/>
    </location>
</feature>
<dbReference type="Pfam" id="PF05199">
    <property type="entry name" value="GMC_oxred_C"/>
    <property type="match status" value="1"/>
</dbReference>
<dbReference type="Pfam" id="PF00732">
    <property type="entry name" value="GMC_oxred_N"/>
    <property type="match status" value="1"/>
</dbReference>
<sequence length="818" mass="88937">MTSSCNGLEHDSSSERQQQQQQQHSRLSEESKQFRTGHPSLSTWNPPLHHNFSPKQMQVLTCLCDTLVPSIQPPPPLHLLDDETNHCSSSFKSSLGIQRNVQDVNDFYKLSASDAGIPAVVAGAITEVLKPNLLRVISIILWLLSTAIGCFLLGGWATVSRTFPYIQSYPCLGREQQERVLQGWSCSSIREFCAIFKLFKSVTLWAYYSKLDPNGNNPTWKAIGYCGPDPQATSANPLHSKRESHKHFGEHVIDAKQPSEHLKKCLANAQCCSVMTDNSMEEIFTPFVSSKAVGGGGDPLNKNDIGIQCDVVVIGSGPGGGVVAAVLAQKGYKVVVLDKGEYYAPDDISTREGPSMISLYEKLGALTTEDGGLSLAAAKTVGGGSCVNWSVCFKTPEHVRNEWVREFGLQLFASEAYEQAMEVVWKRLSVQEVTNKHSLQNSVLQKGCRKLGFHIGELARNASPDHYCGWCSYGCPTGDKQSTPETWLLDAVKTSNTLILSNCKAEQILHCPNLTGKKPSKAQGVMASIGDGKATARLFIKANATVVACGSLMTPPLLLNSGLENCNIGKHLRLHPAQSVWGIFPEDSEDFPDGTCYEGGIMTAYSRVTRGNSSNYGALLETPCFHPAVFAAFVPWCSGKDAKERMLHYSRTVHIAVVTRDKGSGKVGVDRNQHPTFEYSLLAYDEDSMMTGVDQALRVLVAAGAIEIGTHQFDGERFKVQGASTAELKAYLARVQERGAKKLQVTILSAHQLGSCRMGVDPESSAVDSCGETWEVEGLFVGDGSLMPTAPGVNPMVTIQSIAYCVANSVAESLEWKQ</sequence>
<proteinExistence type="inferred from homology"/>
<dbReference type="PANTHER" id="PTHR46056:SF12">
    <property type="entry name" value="LONG-CHAIN-ALCOHOL OXIDASE"/>
    <property type="match status" value="1"/>
</dbReference>
<evidence type="ECO:0000256" key="7">
    <source>
        <dbReference type="ARBA" id="ARBA00022692"/>
    </source>
</evidence>
<evidence type="ECO:0000256" key="12">
    <source>
        <dbReference type="SAM" id="MobiDB-lite"/>
    </source>
</evidence>
<dbReference type="InterPro" id="IPR000172">
    <property type="entry name" value="GMC_OxRdtase_N"/>
</dbReference>
<accession>A0ABP0TP87</accession>
<evidence type="ECO:0000256" key="8">
    <source>
        <dbReference type="ARBA" id="ARBA00022827"/>
    </source>
</evidence>
<evidence type="ECO:0000256" key="6">
    <source>
        <dbReference type="ARBA" id="ARBA00022630"/>
    </source>
</evidence>
<evidence type="ECO:0000256" key="13">
    <source>
        <dbReference type="SAM" id="Phobius"/>
    </source>
</evidence>
<comment type="subcellular location">
    <subcellularLocation>
        <location evidence="3">Membrane</location>
    </subcellularLocation>
</comment>
<keyword evidence="6" id="KW-0285">Flavoprotein</keyword>
<evidence type="ECO:0000313" key="17">
    <source>
        <dbReference type="Proteomes" id="UP001497512"/>
    </source>
</evidence>
<evidence type="ECO:0000256" key="3">
    <source>
        <dbReference type="ARBA" id="ARBA00004370"/>
    </source>
</evidence>
<keyword evidence="17" id="KW-1185">Reference proteome</keyword>
<evidence type="ECO:0000256" key="10">
    <source>
        <dbReference type="ARBA" id="ARBA00023002"/>
    </source>
</evidence>
<protein>
    <recommendedName>
        <fullName evidence="5">long-chain-alcohol oxidase</fullName>
        <ecNumber evidence="5">1.1.3.20</ecNumber>
    </recommendedName>
</protein>
<evidence type="ECO:0000256" key="5">
    <source>
        <dbReference type="ARBA" id="ARBA00013125"/>
    </source>
</evidence>
<reference evidence="16" key="1">
    <citation type="submission" date="2024-02" db="EMBL/GenBank/DDBJ databases">
        <authorList>
            <consortium name="ELIXIR-Norway"/>
            <consortium name="Elixir Norway"/>
        </authorList>
    </citation>
    <scope>NUCLEOTIDE SEQUENCE</scope>
</reference>
<dbReference type="PIRSF" id="PIRSF028937">
    <property type="entry name" value="Lg_Ch_AO"/>
    <property type="match status" value="1"/>
</dbReference>
<evidence type="ECO:0000259" key="15">
    <source>
        <dbReference type="Pfam" id="PF05199"/>
    </source>
</evidence>
<gene>
    <name evidence="16" type="ORF">CSSPTR1EN2_LOCUS4712</name>
</gene>
<dbReference type="InterPro" id="IPR036188">
    <property type="entry name" value="FAD/NAD-bd_sf"/>
</dbReference>
<dbReference type="EC" id="1.1.3.20" evidence="5"/>
<dbReference type="InterPro" id="IPR012400">
    <property type="entry name" value="Long_Oxdase"/>
</dbReference>
<comment type="similarity">
    <text evidence="4">Belongs to the GMC oxidoreductase family.</text>
</comment>
<feature type="region of interest" description="Disordered" evidence="12">
    <location>
        <begin position="1"/>
        <end position="46"/>
    </location>
</feature>